<dbReference type="PANTHER" id="PTHR42776:SF28">
    <property type="entry name" value="GLUTAMYL ENDOPEPTIDASE, CHLOROPLASTIC-RELATED"/>
    <property type="match status" value="1"/>
</dbReference>
<dbReference type="Pfam" id="PF00326">
    <property type="entry name" value="Peptidase_S9"/>
    <property type="match status" value="1"/>
</dbReference>
<dbReference type="Gene3D" id="3.40.50.1820">
    <property type="entry name" value="alpha/beta hydrolase"/>
    <property type="match status" value="1"/>
</dbReference>
<name>A0A7S3PLQ8_9STRA</name>
<accession>A0A7S3PLQ8</accession>
<protein>
    <recommendedName>
        <fullName evidence="2">Peptidase S9 prolyl oligopeptidase catalytic domain-containing protein</fullName>
    </recommendedName>
</protein>
<dbReference type="GO" id="GO:0006508">
    <property type="term" value="P:proteolysis"/>
    <property type="evidence" value="ECO:0007669"/>
    <property type="project" value="InterPro"/>
</dbReference>
<feature type="domain" description="Peptidase S9 prolyl oligopeptidase catalytic" evidence="2">
    <location>
        <begin position="345"/>
        <end position="498"/>
    </location>
</feature>
<evidence type="ECO:0000313" key="3">
    <source>
        <dbReference type="EMBL" id="CAE0443550.1"/>
    </source>
</evidence>
<dbReference type="PANTHER" id="PTHR42776">
    <property type="entry name" value="SERINE PEPTIDASE S9 FAMILY MEMBER"/>
    <property type="match status" value="1"/>
</dbReference>
<gene>
    <name evidence="3" type="ORF">ASTO00021_LOCUS13618</name>
</gene>
<reference evidence="3" key="1">
    <citation type="submission" date="2021-01" db="EMBL/GenBank/DDBJ databases">
        <authorList>
            <person name="Corre E."/>
            <person name="Pelletier E."/>
            <person name="Niang G."/>
            <person name="Scheremetjew M."/>
            <person name="Finn R."/>
            <person name="Kale V."/>
            <person name="Holt S."/>
            <person name="Cochrane G."/>
            <person name="Meng A."/>
            <person name="Brown T."/>
            <person name="Cohen L."/>
        </authorList>
    </citation>
    <scope>NUCLEOTIDE SEQUENCE</scope>
    <source>
        <strain evidence="3">GSBS06</strain>
    </source>
</reference>
<keyword evidence="1" id="KW-0378">Hydrolase</keyword>
<dbReference type="EMBL" id="HBIN01017849">
    <property type="protein sequence ID" value="CAE0443550.1"/>
    <property type="molecule type" value="Transcribed_RNA"/>
</dbReference>
<proteinExistence type="predicted"/>
<dbReference type="GO" id="GO:0004252">
    <property type="term" value="F:serine-type endopeptidase activity"/>
    <property type="evidence" value="ECO:0007669"/>
    <property type="project" value="TreeGrafter"/>
</dbReference>
<dbReference type="InterPro" id="IPR001375">
    <property type="entry name" value="Peptidase_S9_cat"/>
</dbReference>
<dbReference type="SUPFAM" id="SSF53474">
    <property type="entry name" value="alpha/beta-Hydrolases"/>
    <property type="match status" value="1"/>
</dbReference>
<sequence length="539" mass="60924">MSFFETGDLAVVSEKWWETKLERKWLLNFQGPDLLKAEKVLFSERSYEDKYSDPGNIQYGYSQLGTKCPLQMRRDLGQQKVTIFLYNDEGAGEEGYVPFLNIVEIDLENLNDSDRLASEKSKGNTNTVKTGIVTQIWESNHEAGKFERIHAVLNNSGSTLLSGDSLRVILSQETPEEPPNYYLYDLNFLYVAGVVKKVSDESAVRITNFKHPYPAMKGYSKHIIKYKRPLDGVTLSSTLYLPKGYSFDLENIQTDRKKSKLKKEKRLPLLFWAYPLQYNAASAAGQLRDSPFRFSKVTPFKSPLVWLTLGFAVLDGPSMPIIATGDKSSNANDTYVEQLVSSAEAAVDYVCNGLGICDSTRVAVGGHSYGAFMVANLLIHSKNLFCCGIARSGAYNRTMTPFGFQTERRSFWKVPKIYTKMSPFFTLHKDMRPILLIHGAEDENRGTYTDQSVRMFAALRSIGVVSRLVVLPYEGHRYRARESIMHCLAETEFWLRKYCVDKRKYSTSYDVAPDELRSATAPIATIATHIQPGDSQVNL</sequence>
<evidence type="ECO:0000256" key="1">
    <source>
        <dbReference type="ARBA" id="ARBA00022801"/>
    </source>
</evidence>
<evidence type="ECO:0000259" key="2">
    <source>
        <dbReference type="Pfam" id="PF00326"/>
    </source>
</evidence>
<dbReference type="AlphaFoldDB" id="A0A7S3PLQ8"/>
<dbReference type="InterPro" id="IPR029058">
    <property type="entry name" value="AB_hydrolase_fold"/>
</dbReference>
<organism evidence="3">
    <name type="scientific">Aplanochytrium stocchinoi</name>
    <dbReference type="NCBI Taxonomy" id="215587"/>
    <lineage>
        <taxon>Eukaryota</taxon>
        <taxon>Sar</taxon>
        <taxon>Stramenopiles</taxon>
        <taxon>Bigyra</taxon>
        <taxon>Labyrinthulomycetes</taxon>
        <taxon>Thraustochytrida</taxon>
        <taxon>Thraustochytriidae</taxon>
        <taxon>Aplanochytrium</taxon>
    </lineage>
</organism>